<dbReference type="EMBL" id="SNRY01007424">
    <property type="protein sequence ID" value="KAA6310448.1"/>
    <property type="molecule type" value="Genomic_DNA"/>
</dbReference>
<comment type="caution">
    <text evidence="1">The sequence shown here is derived from an EMBL/GenBank/DDBJ whole genome shotgun (WGS) entry which is preliminary data.</text>
</comment>
<evidence type="ECO:0000313" key="1">
    <source>
        <dbReference type="EMBL" id="KAA6310448.1"/>
    </source>
</evidence>
<proteinExistence type="predicted"/>
<name>A0A5J4PNI6_9ZZZZ</name>
<protein>
    <submittedName>
        <fullName evidence="1">Uncharacterized protein</fullName>
    </submittedName>
</protein>
<accession>A0A5J4PNI6</accession>
<gene>
    <name evidence="1" type="ORF">EZS27_038250</name>
</gene>
<organism evidence="1">
    <name type="scientific">termite gut metagenome</name>
    <dbReference type="NCBI Taxonomy" id="433724"/>
    <lineage>
        <taxon>unclassified sequences</taxon>
        <taxon>metagenomes</taxon>
        <taxon>organismal metagenomes</taxon>
    </lineage>
</organism>
<sequence length="30" mass="3694">KLFTGNYYHDCQIYVLKYKDKVFINYDSSK</sequence>
<dbReference type="AlphaFoldDB" id="A0A5J4PNI6"/>
<reference evidence="1" key="1">
    <citation type="submission" date="2019-03" db="EMBL/GenBank/DDBJ databases">
        <title>Single cell metagenomics reveals metabolic interactions within the superorganism composed of flagellate Streblomastix strix and complex community of Bacteroidetes bacteria on its surface.</title>
        <authorList>
            <person name="Treitli S.C."/>
            <person name="Kolisko M."/>
            <person name="Husnik F."/>
            <person name="Keeling P."/>
            <person name="Hampl V."/>
        </authorList>
    </citation>
    <scope>NUCLEOTIDE SEQUENCE</scope>
    <source>
        <strain evidence="1">STM</strain>
    </source>
</reference>
<feature type="non-terminal residue" evidence="1">
    <location>
        <position position="1"/>
    </location>
</feature>